<dbReference type="InterPro" id="IPR036390">
    <property type="entry name" value="WH_DNA-bd_sf"/>
</dbReference>
<name>A0A4V5UWL5_9ACTN</name>
<evidence type="ECO:0000313" key="6">
    <source>
        <dbReference type="Proteomes" id="UP000305836"/>
    </source>
</evidence>
<gene>
    <name evidence="5" type="ORF">FDA38_28140</name>
</gene>
<dbReference type="Pfam" id="PF07729">
    <property type="entry name" value="FCD"/>
    <property type="match status" value="1"/>
</dbReference>
<dbReference type="SMART" id="SM00895">
    <property type="entry name" value="FCD"/>
    <property type="match status" value="1"/>
</dbReference>
<dbReference type="Gene3D" id="1.20.120.530">
    <property type="entry name" value="GntR ligand-binding domain-like"/>
    <property type="match status" value="1"/>
</dbReference>
<evidence type="ECO:0000259" key="4">
    <source>
        <dbReference type="PROSITE" id="PS50949"/>
    </source>
</evidence>
<dbReference type="PANTHER" id="PTHR43537">
    <property type="entry name" value="TRANSCRIPTIONAL REGULATOR, GNTR FAMILY"/>
    <property type="match status" value="1"/>
</dbReference>
<dbReference type="InterPro" id="IPR036388">
    <property type="entry name" value="WH-like_DNA-bd_sf"/>
</dbReference>
<proteinExistence type="predicted"/>
<dbReference type="InterPro" id="IPR000524">
    <property type="entry name" value="Tscrpt_reg_HTH_GntR"/>
</dbReference>
<comment type="caution">
    <text evidence="5">The sequence shown here is derived from an EMBL/GenBank/DDBJ whole genome shotgun (WGS) entry which is preliminary data.</text>
</comment>
<dbReference type="InterPro" id="IPR011711">
    <property type="entry name" value="GntR_C"/>
</dbReference>
<dbReference type="Pfam" id="PF00392">
    <property type="entry name" value="GntR"/>
    <property type="match status" value="1"/>
</dbReference>
<accession>A0A4V5UWL5</accession>
<evidence type="ECO:0000256" key="1">
    <source>
        <dbReference type="ARBA" id="ARBA00023015"/>
    </source>
</evidence>
<keyword evidence="1" id="KW-0805">Transcription regulation</keyword>
<protein>
    <submittedName>
        <fullName evidence="5">GntR family transcriptional regulator</fullName>
    </submittedName>
</protein>
<dbReference type="PANTHER" id="PTHR43537:SF5">
    <property type="entry name" value="UXU OPERON TRANSCRIPTIONAL REGULATOR"/>
    <property type="match status" value="1"/>
</dbReference>
<sequence length="256" mass="28423">MLPWSQSAIECAGSFTQGERGGRMPVEGRVSALNRGTTAEEVATLLRETIMDGRLKPGEQLREEGLSAQFDVSRRTIRDALGILARERIVRHYRHKGSRVVLFTEEDIRDLYRVRTTLEGSAAARAATLTDAQLRQLSEAFDRLAEATDSGQAQAIVQRDLEFHQAVVGLIGSTRVDDFFAGIAVEMRFALSILETTYQESTHRPAEALAEHRAILEAFLHRDTPEAARLVQEHADSNERLLVEVVASTDITALAR</sequence>
<keyword evidence="3" id="KW-0804">Transcription</keyword>
<dbReference type="PROSITE" id="PS50949">
    <property type="entry name" value="HTH_GNTR"/>
    <property type="match status" value="1"/>
</dbReference>
<dbReference type="Gene3D" id="1.10.10.10">
    <property type="entry name" value="Winged helix-like DNA-binding domain superfamily/Winged helix DNA-binding domain"/>
    <property type="match status" value="1"/>
</dbReference>
<evidence type="ECO:0000256" key="2">
    <source>
        <dbReference type="ARBA" id="ARBA00023125"/>
    </source>
</evidence>
<organism evidence="5 6">
    <name type="scientific">Kribbella jiaozuonensis</name>
    <dbReference type="NCBI Taxonomy" id="2575441"/>
    <lineage>
        <taxon>Bacteria</taxon>
        <taxon>Bacillati</taxon>
        <taxon>Actinomycetota</taxon>
        <taxon>Actinomycetes</taxon>
        <taxon>Propionibacteriales</taxon>
        <taxon>Kribbellaceae</taxon>
        <taxon>Kribbella</taxon>
    </lineage>
</organism>
<keyword evidence="2" id="KW-0238">DNA-binding</keyword>
<evidence type="ECO:0000256" key="3">
    <source>
        <dbReference type="ARBA" id="ARBA00023163"/>
    </source>
</evidence>
<dbReference type="AlphaFoldDB" id="A0A4V5UWL5"/>
<reference evidence="5 6" key="1">
    <citation type="submission" date="2019-04" db="EMBL/GenBank/DDBJ databases">
        <title>Kribbella sp. NEAU-THZ 27 nov., a novel actinomycete isolated from soil.</title>
        <authorList>
            <person name="Duan L."/>
        </authorList>
    </citation>
    <scope>NUCLEOTIDE SEQUENCE [LARGE SCALE GENOMIC DNA]</scope>
    <source>
        <strain evidence="6">NEAU-THZ27</strain>
    </source>
</reference>
<dbReference type="SUPFAM" id="SSF48008">
    <property type="entry name" value="GntR ligand-binding domain-like"/>
    <property type="match status" value="1"/>
</dbReference>
<dbReference type="OrthoDB" id="8663149at2"/>
<dbReference type="SUPFAM" id="SSF46785">
    <property type="entry name" value="Winged helix' DNA-binding domain"/>
    <property type="match status" value="1"/>
</dbReference>
<dbReference type="InterPro" id="IPR008920">
    <property type="entry name" value="TF_FadR/GntR_C"/>
</dbReference>
<dbReference type="EMBL" id="SZPZ01000004">
    <property type="protein sequence ID" value="TKK76283.1"/>
    <property type="molecule type" value="Genomic_DNA"/>
</dbReference>
<dbReference type="GO" id="GO:0003677">
    <property type="term" value="F:DNA binding"/>
    <property type="evidence" value="ECO:0007669"/>
    <property type="project" value="UniProtKB-KW"/>
</dbReference>
<dbReference type="GO" id="GO:0003700">
    <property type="term" value="F:DNA-binding transcription factor activity"/>
    <property type="evidence" value="ECO:0007669"/>
    <property type="project" value="InterPro"/>
</dbReference>
<evidence type="ECO:0000313" key="5">
    <source>
        <dbReference type="EMBL" id="TKK76283.1"/>
    </source>
</evidence>
<dbReference type="SMART" id="SM00345">
    <property type="entry name" value="HTH_GNTR"/>
    <property type="match status" value="1"/>
</dbReference>
<feature type="domain" description="HTH gntR-type" evidence="4">
    <location>
        <begin position="36"/>
        <end position="103"/>
    </location>
</feature>
<dbReference type="Proteomes" id="UP000305836">
    <property type="component" value="Unassembled WGS sequence"/>
</dbReference>
<keyword evidence="6" id="KW-1185">Reference proteome</keyword>